<comment type="caution">
    <text evidence="2">The sequence shown here is derived from an EMBL/GenBank/DDBJ whole genome shotgun (WGS) entry which is preliminary data.</text>
</comment>
<dbReference type="AlphaFoldDB" id="A0A9J5YYN9"/>
<keyword evidence="3" id="KW-1185">Reference proteome</keyword>
<proteinExistence type="predicted"/>
<evidence type="ECO:0000313" key="2">
    <source>
        <dbReference type="EMBL" id="KAG5604196.1"/>
    </source>
</evidence>
<feature type="non-terminal residue" evidence="2">
    <location>
        <position position="1"/>
    </location>
</feature>
<feature type="compositionally biased region" description="Polar residues" evidence="1">
    <location>
        <begin position="23"/>
        <end position="33"/>
    </location>
</feature>
<gene>
    <name evidence="2" type="ORF">H5410_025688</name>
</gene>
<feature type="region of interest" description="Disordered" evidence="1">
    <location>
        <begin position="21"/>
        <end position="57"/>
    </location>
</feature>
<dbReference type="Proteomes" id="UP000824120">
    <property type="component" value="Chromosome 5"/>
</dbReference>
<name>A0A9J5YYN9_SOLCO</name>
<organism evidence="2 3">
    <name type="scientific">Solanum commersonii</name>
    <name type="common">Commerson's wild potato</name>
    <name type="synonym">Commerson's nightshade</name>
    <dbReference type="NCBI Taxonomy" id="4109"/>
    <lineage>
        <taxon>Eukaryota</taxon>
        <taxon>Viridiplantae</taxon>
        <taxon>Streptophyta</taxon>
        <taxon>Embryophyta</taxon>
        <taxon>Tracheophyta</taxon>
        <taxon>Spermatophyta</taxon>
        <taxon>Magnoliopsida</taxon>
        <taxon>eudicotyledons</taxon>
        <taxon>Gunneridae</taxon>
        <taxon>Pentapetalae</taxon>
        <taxon>asterids</taxon>
        <taxon>lamiids</taxon>
        <taxon>Solanales</taxon>
        <taxon>Solanaceae</taxon>
        <taxon>Solanoideae</taxon>
        <taxon>Solaneae</taxon>
        <taxon>Solanum</taxon>
    </lineage>
</organism>
<accession>A0A9J5YYN9</accession>
<sequence length="83" mass="9029">MSHNNNIGMNTVSADSVAMYSKSAASTSGVNQRFTRKPDSSQSDHGVPGPSRSSKLVSQVELEVKQLLKGCTFTKDQYDHILK</sequence>
<protein>
    <submittedName>
        <fullName evidence="2">Uncharacterized protein</fullName>
    </submittedName>
</protein>
<evidence type="ECO:0000256" key="1">
    <source>
        <dbReference type="SAM" id="MobiDB-lite"/>
    </source>
</evidence>
<dbReference type="EMBL" id="JACXVP010000005">
    <property type="protein sequence ID" value="KAG5604196.1"/>
    <property type="molecule type" value="Genomic_DNA"/>
</dbReference>
<reference evidence="2 3" key="1">
    <citation type="submission" date="2020-09" db="EMBL/GenBank/DDBJ databases">
        <title>De no assembly of potato wild relative species, Solanum commersonii.</title>
        <authorList>
            <person name="Cho K."/>
        </authorList>
    </citation>
    <scope>NUCLEOTIDE SEQUENCE [LARGE SCALE GENOMIC DNA]</scope>
    <source>
        <strain evidence="2">LZ3.2</strain>
        <tissue evidence="2">Leaf</tissue>
    </source>
</reference>
<evidence type="ECO:0000313" key="3">
    <source>
        <dbReference type="Proteomes" id="UP000824120"/>
    </source>
</evidence>